<dbReference type="GO" id="GO:0004416">
    <property type="term" value="F:hydroxyacylglutathione hydrolase activity"/>
    <property type="evidence" value="ECO:0007669"/>
    <property type="project" value="UniProtKB-EC"/>
</dbReference>
<dbReference type="EC" id="3.1.2.6" evidence="5"/>
<dbReference type="AlphaFoldDB" id="A0A4Q1BU71"/>
<evidence type="ECO:0000256" key="2">
    <source>
        <dbReference type="ARBA" id="ARBA00001947"/>
    </source>
</evidence>
<dbReference type="NCBIfam" id="TIGR03413">
    <property type="entry name" value="GSH_gloB"/>
    <property type="match status" value="1"/>
</dbReference>
<dbReference type="UniPathway" id="UPA00619">
    <property type="reaction ID" value="UER00676"/>
</dbReference>
<keyword evidence="8" id="KW-0862">Zinc</keyword>
<dbReference type="InterPro" id="IPR036866">
    <property type="entry name" value="RibonucZ/Hydroxyglut_hydro"/>
</dbReference>
<dbReference type="FunCoup" id="A0A4Q1BU71">
    <property type="interactions" value="99"/>
</dbReference>
<dbReference type="SMART" id="SM00849">
    <property type="entry name" value="Lactamase_B"/>
    <property type="match status" value="1"/>
</dbReference>
<comment type="caution">
    <text evidence="11">The sequence shown here is derived from an EMBL/GenBank/DDBJ whole genome shotgun (WGS) entry which is preliminary data.</text>
</comment>
<dbReference type="HAMAP" id="MF_01374">
    <property type="entry name" value="Glyoxalase_2"/>
    <property type="match status" value="1"/>
</dbReference>
<evidence type="ECO:0000256" key="6">
    <source>
        <dbReference type="ARBA" id="ARBA00022723"/>
    </source>
</evidence>
<evidence type="ECO:0000313" key="12">
    <source>
        <dbReference type="Proteomes" id="UP000289152"/>
    </source>
</evidence>
<sequence length="252" mass="27645">MKVTPIQVTWSDNWMYLIVDEKSKEAAVVDPWDAENISQHVKKEGVKVTSLITTHHHNDHSGGNEKFLSLHPGINAYGGSSKSAGTNVVVGDGDTFKIGSIDVRCMHTPCHTQDSICFFVEDGETDQRGVFTGDTLFLAGCGRFFEEGTPKEMRTALAYLGTLRDDTVVYNGHEYTKGSAKFGLTIEPDNKALQGLLEKAQKDSCTTGKSTIGAEKSWNVFMRLNTPHAKKATGEADPIKVMGKLREMKNAM</sequence>
<gene>
    <name evidence="11" type="ORF">M231_01095</name>
</gene>
<comment type="catalytic activity">
    <reaction evidence="1">
        <text>an S-(2-hydroxyacyl)glutathione + H2O = a 2-hydroxy carboxylate + glutathione + H(+)</text>
        <dbReference type="Rhea" id="RHEA:21864"/>
        <dbReference type="ChEBI" id="CHEBI:15377"/>
        <dbReference type="ChEBI" id="CHEBI:15378"/>
        <dbReference type="ChEBI" id="CHEBI:57925"/>
        <dbReference type="ChEBI" id="CHEBI:58896"/>
        <dbReference type="ChEBI" id="CHEBI:71261"/>
        <dbReference type="EC" id="3.1.2.6"/>
    </reaction>
</comment>
<evidence type="ECO:0000313" key="11">
    <source>
        <dbReference type="EMBL" id="RXK41596.1"/>
    </source>
</evidence>
<name>A0A4Q1BU71_TREME</name>
<proteinExistence type="inferred from homology"/>
<dbReference type="InterPro" id="IPR017782">
    <property type="entry name" value="Hydroxyacylglutathione_Hdrlase"/>
</dbReference>
<evidence type="ECO:0000259" key="10">
    <source>
        <dbReference type="SMART" id="SM00849"/>
    </source>
</evidence>
<dbReference type="CDD" id="cd07723">
    <property type="entry name" value="hydroxyacylglutathione_hydrolase_MBL-fold"/>
    <property type="match status" value="1"/>
</dbReference>
<dbReference type="InParanoid" id="A0A4Q1BU71"/>
<evidence type="ECO:0000256" key="5">
    <source>
        <dbReference type="ARBA" id="ARBA00011917"/>
    </source>
</evidence>
<dbReference type="GO" id="GO:0019243">
    <property type="term" value="P:methylglyoxal catabolic process to D-lactate via S-lactoyl-glutathione"/>
    <property type="evidence" value="ECO:0007669"/>
    <property type="project" value="InterPro"/>
</dbReference>
<dbReference type="Gene3D" id="3.60.15.10">
    <property type="entry name" value="Ribonuclease Z/Hydroxyacylglutathione hydrolase-like"/>
    <property type="match status" value="1"/>
</dbReference>
<dbReference type="GO" id="GO:0046872">
    <property type="term" value="F:metal ion binding"/>
    <property type="evidence" value="ECO:0007669"/>
    <property type="project" value="UniProtKB-KW"/>
</dbReference>
<evidence type="ECO:0000256" key="9">
    <source>
        <dbReference type="ARBA" id="ARBA00031044"/>
    </source>
</evidence>
<dbReference type="OrthoDB" id="515692at2759"/>
<dbReference type="Pfam" id="PF00753">
    <property type="entry name" value="Lactamase_B"/>
    <property type="match status" value="1"/>
</dbReference>
<dbReference type="InterPro" id="IPR035680">
    <property type="entry name" value="Clx_II_MBL"/>
</dbReference>
<evidence type="ECO:0000256" key="8">
    <source>
        <dbReference type="ARBA" id="ARBA00022833"/>
    </source>
</evidence>
<comment type="similarity">
    <text evidence="4">Belongs to the metallo-beta-lactamase superfamily. Glyoxalase II family.</text>
</comment>
<dbReference type="VEuPathDB" id="FungiDB:TREMEDRAFT_25740"/>
<organism evidence="11 12">
    <name type="scientific">Tremella mesenterica</name>
    <name type="common">Jelly fungus</name>
    <dbReference type="NCBI Taxonomy" id="5217"/>
    <lineage>
        <taxon>Eukaryota</taxon>
        <taxon>Fungi</taxon>
        <taxon>Dikarya</taxon>
        <taxon>Basidiomycota</taxon>
        <taxon>Agaricomycotina</taxon>
        <taxon>Tremellomycetes</taxon>
        <taxon>Tremellales</taxon>
        <taxon>Tremellaceae</taxon>
        <taxon>Tremella</taxon>
    </lineage>
</organism>
<evidence type="ECO:0000256" key="4">
    <source>
        <dbReference type="ARBA" id="ARBA00006759"/>
    </source>
</evidence>
<dbReference type="PANTHER" id="PTHR11935">
    <property type="entry name" value="BETA LACTAMASE DOMAIN"/>
    <property type="match status" value="1"/>
</dbReference>
<dbReference type="Pfam" id="PF16123">
    <property type="entry name" value="HAGH_C"/>
    <property type="match status" value="1"/>
</dbReference>
<comment type="pathway">
    <text evidence="3">Secondary metabolite metabolism; methylglyoxal degradation; (R)-lactate from methylglyoxal: step 2/2.</text>
</comment>
<keyword evidence="7 11" id="KW-0378">Hydrolase</keyword>
<reference evidence="11 12" key="1">
    <citation type="submission" date="2016-06" db="EMBL/GenBank/DDBJ databases">
        <title>Evolution of pathogenesis and genome organization in the Tremellales.</title>
        <authorList>
            <person name="Cuomo C."/>
            <person name="Litvintseva A."/>
            <person name="Heitman J."/>
            <person name="Chen Y."/>
            <person name="Sun S."/>
            <person name="Springer D."/>
            <person name="Dromer F."/>
            <person name="Young S."/>
            <person name="Zeng Q."/>
            <person name="Chapman S."/>
            <person name="Gujja S."/>
            <person name="Saif S."/>
            <person name="Birren B."/>
        </authorList>
    </citation>
    <scope>NUCLEOTIDE SEQUENCE [LARGE SCALE GENOMIC DNA]</scope>
    <source>
        <strain evidence="11 12">ATCC 28783</strain>
    </source>
</reference>
<dbReference type="EMBL" id="SDIL01000007">
    <property type="protein sequence ID" value="RXK41596.1"/>
    <property type="molecule type" value="Genomic_DNA"/>
</dbReference>
<dbReference type="InterPro" id="IPR032282">
    <property type="entry name" value="HAGH_C"/>
</dbReference>
<dbReference type="SUPFAM" id="SSF56281">
    <property type="entry name" value="Metallo-hydrolase/oxidoreductase"/>
    <property type="match status" value="1"/>
</dbReference>
<accession>A0A4Q1BU71</accession>
<dbReference type="InterPro" id="IPR001279">
    <property type="entry name" value="Metallo-B-lactamas"/>
</dbReference>
<keyword evidence="12" id="KW-1185">Reference proteome</keyword>
<dbReference type="Proteomes" id="UP000289152">
    <property type="component" value="Unassembled WGS sequence"/>
</dbReference>
<evidence type="ECO:0000256" key="3">
    <source>
        <dbReference type="ARBA" id="ARBA00004963"/>
    </source>
</evidence>
<protein>
    <recommendedName>
        <fullName evidence="5">hydroxyacylglutathione hydrolase</fullName>
        <ecNumber evidence="5">3.1.2.6</ecNumber>
    </recommendedName>
    <alternativeName>
        <fullName evidence="9">Glyoxalase II</fullName>
    </alternativeName>
</protein>
<feature type="domain" description="Metallo-beta-lactamase" evidence="10">
    <location>
        <begin position="12"/>
        <end position="173"/>
    </location>
</feature>
<evidence type="ECO:0000256" key="7">
    <source>
        <dbReference type="ARBA" id="ARBA00022801"/>
    </source>
</evidence>
<dbReference type="STRING" id="5217.A0A4Q1BU71"/>
<keyword evidence="6" id="KW-0479">Metal-binding</keyword>
<evidence type="ECO:0000256" key="1">
    <source>
        <dbReference type="ARBA" id="ARBA00001623"/>
    </source>
</evidence>
<comment type="cofactor">
    <cofactor evidence="2">
        <name>Zn(2+)</name>
        <dbReference type="ChEBI" id="CHEBI:29105"/>
    </cofactor>
</comment>
<dbReference type="PANTHER" id="PTHR11935:SF94">
    <property type="entry name" value="TENZING NORGAY, ISOFORM C"/>
    <property type="match status" value="1"/>
</dbReference>